<comment type="domain">
    <text evidence="5">The RxLR-dEER motif acts to carry the protein into the host cell cytoplasm through binding to cell surface phosphatidylinositol-3-phosphate.</text>
</comment>
<feature type="chain" id="PRO_5045002502" description="RxLR effector protein" evidence="5">
    <location>
        <begin position="22"/>
        <end position="150"/>
    </location>
</feature>
<evidence type="ECO:0000256" key="5">
    <source>
        <dbReference type="RuleBase" id="RU367124"/>
    </source>
</evidence>
<evidence type="ECO:0000256" key="3">
    <source>
        <dbReference type="ARBA" id="ARBA00022525"/>
    </source>
</evidence>
<evidence type="ECO:0000313" key="7">
    <source>
        <dbReference type="Proteomes" id="UP001165121"/>
    </source>
</evidence>
<comment type="function">
    <text evidence="5">Effector that suppresses plant defense responses during pathogen infection.</text>
</comment>
<keyword evidence="3 5" id="KW-0964">Secreted</keyword>
<name>A0A9W6TPD2_9STRA</name>
<evidence type="ECO:0000256" key="2">
    <source>
        <dbReference type="ARBA" id="ARBA00010400"/>
    </source>
</evidence>
<accession>A0A9W6TPD2</accession>
<dbReference type="Proteomes" id="UP001165121">
    <property type="component" value="Unassembled WGS sequence"/>
</dbReference>
<proteinExistence type="inferred from homology"/>
<comment type="caution">
    <text evidence="6">The sequence shown here is derived from an EMBL/GenBank/DDBJ whole genome shotgun (WGS) entry which is preliminary data.</text>
</comment>
<dbReference type="InterPro" id="IPR031825">
    <property type="entry name" value="RXLR"/>
</dbReference>
<protein>
    <recommendedName>
        <fullName evidence="5">RxLR effector protein</fullName>
    </recommendedName>
</protein>
<feature type="signal peptide" evidence="5">
    <location>
        <begin position="1"/>
        <end position="21"/>
    </location>
</feature>
<evidence type="ECO:0000256" key="1">
    <source>
        <dbReference type="ARBA" id="ARBA00004613"/>
    </source>
</evidence>
<keyword evidence="4 5" id="KW-0732">Signal</keyword>
<comment type="similarity">
    <text evidence="2 5">Belongs to the RxLR effector family.</text>
</comment>
<gene>
    <name evidence="6" type="ORF">Pfra01_000091900</name>
</gene>
<comment type="subcellular location">
    <subcellularLocation>
        <location evidence="1 5">Secreted</location>
    </subcellularLocation>
</comment>
<evidence type="ECO:0000256" key="4">
    <source>
        <dbReference type="ARBA" id="ARBA00022729"/>
    </source>
</evidence>
<dbReference type="EMBL" id="BSXT01000075">
    <property type="protein sequence ID" value="GMF16727.1"/>
    <property type="molecule type" value="Genomic_DNA"/>
</dbReference>
<reference evidence="6" key="1">
    <citation type="submission" date="2023-04" db="EMBL/GenBank/DDBJ databases">
        <title>Phytophthora fragariaefolia NBRC 109709.</title>
        <authorList>
            <person name="Ichikawa N."/>
            <person name="Sato H."/>
            <person name="Tonouchi N."/>
        </authorList>
    </citation>
    <scope>NUCLEOTIDE SEQUENCE</scope>
    <source>
        <strain evidence="6">NBRC 109709</strain>
    </source>
</reference>
<dbReference type="Pfam" id="PF16810">
    <property type="entry name" value="RXLR"/>
    <property type="match status" value="1"/>
</dbReference>
<keyword evidence="7" id="KW-1185">Reference proteome</keyword>
<evidence type="ECO:0000313" key="6">
    <source>
        <dbReference type="EMBL" id="GMF16727.1"/>
    </source>
</evidence>
<sequence>MRCYILLAAAAALFASTDVLAIPSHAGVPKLDLTDESWSASTVQKTNVRLLRTHQDANEDRTVTLNARMILDDLTNSEKAVSLLEKSVESANKRRALFDAMFLDQNFRKQALRQMVEGKGPIKSIWNAYLFQKAAKYEKNEIAAARRGTK</sequence>
<organism evidence="6 7">
    <name type="scientific">Phytophthora fragariaefolia</name>
    <dbReference type="NCBI Taxonomy" id="1490495"/>
    <lineage>
        <taxon>Eukaryota</taxon>
        <taxon>Sar</taxon>
        <taxon>Stramenopiles</taxon>
        <taxon>Oomycota</taxon>
        <taxon>Peronosporomycetes</taxon>
        <taxon>Peronosporales</taxon>
        <taxon>Peronosporaceae</taxon>
        <taxon>Phytophthora</taxon>
    </lineage>
</organism>
<dbReference type="AlphaFoldDB" id="A0A9W6TPD2"/>